<evidence type="ECO:0000313" key="2">
    <source>
        <dbReference type="EMBL" id="GGF61600.1"/>
    </source>
</evidence>
<accession>A0A917FBA9</accession>
<dbReference type="SUPFAM" id="SSF54593">
    <property type="entry name" value="Glyoxalase/Bleomycin resistance protein/Dihydroxybiphenyl dioxygenase"/>
    <property type="match status" value="1"/>
</dbReference>
<dbReference type="Pfam" id="PF13468">
    <property type="entry name" value="Glyoxalase_3"/>
    <property type="match status" value="1"/>
</dbReference>
<dbReference type="PANTHER" id="PTHR40265:SF1">
    <property type="entry name" value="GLYOXALASE-LIKE DOMAIN-CONTAINING PROTEIN"/>
    <property type="match status" value="1"/>
</dbReference>
<dbReference type="Gene3D" id="3.10.180.10">
    <property type="entry name" value="2,3-Dihydroxybiphenyl 1,2-Dioxygenase, domain 1"/>
    <property type="match status" value="1"/>
</dbReference>
<keyword evidence="3" id="KW-1185">Reference proteome</keyword>
<gene>
    <name evidence="2" type="ORF">GCM10007301_21610</name>
</gene>
<reference evidence="2" key="1">
    <citation type="journal article" date="2014" name="Int. J. Syst. Evol. Microbiol.">
        <title>Complete genome sequence of Corynebacterium casei LMG S-19264T (=DSM 44701T), isolated from a smear-ripened cheese.</title>
        <authorList>
            <consortium name="US DOE Joint Genome Institute (JGI-PGF)"/>
            <person name="Walter F."/>
            <person name="Albersmeier A."/>
            <person name="Kalinowski J."/>
            <person name="Ruckert C."/>
        </authorList>
    </citation>
    <scope>NUCLEOTIDE SEQUENCE</scope>
    <source>
        <strain evidence="2">CCM 7897</strain>
    </source>
</reference>
<organism evidence="2 3">
    <name type="scientific">Azorhizobium oxalatiphilum</name>
    <dbReference type="NCBI Taxonomy" id="980631"/>
    <lineage>
        <taxon>Bacteria</taxon>
        <taxon>Pseudomonadati</taxon>
        <taxon>Pseudomonadota</taxon>
        <taxon>Alphaproteobacteria</taxon>
        <taxon>Hyphomicrobiales</taxon>
        <taxon>Xanthobacteraceae</taxon>
        <taxon>Azorhizobium</taxon>
    </lineage>
</organism>
<protein>
    <recommendedName>
        <fullName evidence="1">Glyoxalase-like domain-containing protein</fullName>
    </recommendedName>
</protein>
<dbReference type="Proteomes" id="UP000606044">
    <property type="component" value="Unassembled WGS sequence"/>
</dbReference>
<dbReference type="PANTHER" id="PTHR40265">
    <property type="entry name" value="BLL2707 PROTEIN"/>
    <property type="match status" value="1"/>
</dbReference>
<feature type="domain" description="Glyoxalase-like" evidence="1">
    <location>
        <begin position="13"/>
        <end position="189"/>
    </location>
</feature>
<dbReference type="InterPro" id="IPR025870">
    <property type="entry name" value="Glyoxalase-like_dom"/>
</dbReference>
<reference evidence="2" key="2">
    <citation type="submission" date="2020-09" db="EMBL/GenBank/DDBJ databases">
        <authorList>
            <person name="Sun Q."/>
            <person name="Sedlacek I."/>
        </authorList>
    </citation>
    <scope>NUCLEOTIDE SEQUENCE</scope>
    <source>
        <strain evidence="2">CCM 7897</strain>
    </source>
</reference>
<dbReference type="AlphaFoldDB" id="A0A917FBA9"/>
<comment type="caution">
    <text evidence="2">The sequence shown here is derived from an EMBL/GenBank/DDBJ whole genome shotgun (WGS) entry which is preliminary data.</text>
</comment>
<sequence length="285" mass="30344">MSDAANALPGPVLDHVVVNVMDQLDPALAAYEKLGFLMTPRGHHSLGSANNLSIFTTDYLELLGFEPGKNTNRADLWKHPPGLTGLVFKPGDPDARYTDLQKRGVPVDPPAEFTRPVDVPGGPKDAHFRVLRIGADEVQNGRTFFCHHYTPELVWQPEMQTQPNGVTGVAEFVIASTDPTRTGGIYERMFGPGLLQSVYGGVAFRAGVPVVQILTPEAITAKFGIAPELGPDGTDHMVALVYGTSSVEQAKEELAKNGVPFGPYGAGILVAPAHAAGVITAFVPV</sequence>
<dbReference type="RefSeq" id="WP_188578291.1">
    <property type="nucleotide sequence ID" value="NZ_BMCT01000002.1"/>
</dbReference>
<dbReference type="EMBL" id="BMCT01000002">
    <property type="protein sequence ID" value="GGF61600.1"/>
    <property type="molecule type" value="Genomic_DNA"/>
</dbReference>
<evidence type="ECO:0000313" key="3">
    <source>
        <dbReference type="Proteomes" id="UP000606044"/>
    </source>
</evidence>
<name>A0A917FBA9_9HYPH</name>
<proteinExistence type="predicted"/>
<evidence type="ECO:0000259" key="1">
    <source>
        <dbReference type="Pfam" id="PF13468"/>
    </source>
</evidence>
<dbReference type="InterPro" id="IPR029068">
    <property type="entry name" value="Glyas_Bleomycin-R_OHBP_Dase"/>
</dbReference>